<sequence length="132" mass="14580">MEHGQGLTPGPDAVPQELLDEMLWVFRVEDASPWNYSMFVLVAVVLLTGGFLLRRSILANRNRKTQAPEKPTRGALSSVELEARGDQEDNHLNVLTETLLLAEKLPLAQEDLGLREKGGSSMSLPEPQESES</sequence>
<dbReference type="InterPro" id="IPR029387">
    <property type="entry name" value="OSTbeta"/>
</dbReference>
<dbReference type="GO" id="GO:0015721">
    <property type="term" value="P:bile acid and bile salt transport"/>
    <property type="evidence" value="ECO:0007669"/>
    <property type="project" value="InterPro"/>
</dbReference>
<keyword evidence="2" id="KW-0812">Transmembrane</keyword>
<evidence type="ECO:0000256" key="2">
    <source>
        <dbReference type="SAM" id="Phobius"/>
    </source>
</evidence>
<dbReference type="PANTHER" id="PTHR36129">
    <property type="entry name" value="ORGANIC SOLUTE TRANSPORTER SUBUNIT BETA-RELATED"/>
    <property type="match status" value="1"/>
</dbReference>
<dbReference type="AlphaFoldDB" id="A0A1S3ABI2"/>
<dbReference type="PANTHER" id="PTHR36129:SF1">
    <property type="entry name" value="ORGANIC SOLUTE TRANSPORTER SUBUNIT BETA"/>
    <property type="match status" value="1"/>
</dbReference>
<dbReference type="OrthoDB" id="9899510at2759"/>
<dbReference type="GO" id="GO:0005886">
    <property type="term" value="C:plasma membrane"/>
    <property type="evidence" value="ECO:0007669"/>
    <property type="project" value="InterPro"/>
</dbReference>
<evidence type="ECO:0000313" key="4">
    <source>
        <dbReference type="RefSeq" id="XP_007532430.1"/>
    </source>
</evidence>
<keyword evidence="2" id="KW-0472">Membrane</keyword>
<protein>
    <submittedName>
        <fullName evidence="4">Organic solute transporter subunit beta</fullName>
    </submittedName>
</protein>
<dbReference type="GO" id="GO:0022857">
    <property type="term" value="F:transmembrane transporter activity"/>
    <property type="evidence" value="ECO:0007669"/>
    <property type="project" value="InterPro"/>
</dbReference>
<feature type="transmembrane region" description="Helical" evidence="2">
    <location>
        <begin position="34"/>
        <end position="53"/>
    </location>
</feature>
<dbReference type="InterPro" id="IPR052678">
    <property type="entry name" value="OST-beta_subunit"/>
</dbReference>
<dbReference type="Pfam" id="PF15048">
    <property type="entry name" value="OSTbeta"/>
    <property type="match status" value="1"/>
</dbReference>
<dbReference type="eggNOG" id="ENOG502S380">
    <property type="taxonomic scope" value="Eukaryota"/>
</dbReference>
<dbReference type="FunCoup" id="A0A1S3ABI2">
    <property type="interactions" value="29"/>
</dbReference>
<evidence type="ECO:0000313" key="3">
    <source>
        <dbReference type="Proteomes" id="UP001652624"/>
    </source>
</evidence>
<feature type="region of interest" description="Disordered" evidence="1">
    <location>
        <begin position="112"/>
        <end position="132"/>
    </location>
</feature>
<dbReference type="GO" id="GO:0046982">
    <property type="term" value="F:protein heterodimerization activity"/>
    <property type="evidence" value="ECO:0007669"/>
    <property type="project" value="InterPro"/>
</dbReference>
<dbReference type="GeneID" id="103121827"/>
<keyword evidence="3" id="KW-1185">Reference proteome</keyword>
<keyword evidence="2" id="KW-1133">Transmembrane helix</keyword>
<name>A0A1S3ABI2_ERIEU</name>
<reference evidence="4" key="1">
    <citation type="submission" date="2025-08" db="UniProtKB">
        <authorList>
            <consortium name="RefSeq"/>
        </authorList>
    </citation>
    <scope>IDENTIFICATION</scope>
</reference>
<dbReference type="Proteomes" id="UP001652624">
    <property type="component" value="Chromosome 16"/>
</dbReference>
<dbReference type="CTD" id="123264"/>
<evidence type="ECO:0000256" key="1">
    <source>
        <dbReference type="SAM" id="MobiDB-lite"/>
    </source>
</evidence>
<organism evidence="3 4">
    <name type="scientific">Erinaceus europaeus</name>
    <name type="common">Western European hedgehog</name>
    <dbReference type="NCBI Taxonomy" id="9365"/>
    <lineage>
        <taxon>Eukaryota</taxon>
        <taxon>Metazoa</taxon>
        <taxon>Chordata</taxon>
        <taxon>Craniata</taxon>
        <taxon>Vertebrata</taxon>
        <taxon>Euteleostomi</taxon>
        <taxon>Mammalia</taxon>
        <taxon>Eutheria</taxon>
        <taxon>Laurasiatheria</taxon>
        <taxon>Eulipotyphla</taxon>
        <taxon>Erinaceidae</taxon>
        <taxon>Erinaceinae</taxon>
        <taxon>Erinaceus</taxon>
    </lineage>
</organism>
<dbReference type="RefSeq" id="XP_007532430.1">
    <property type="nucleotide sequence ID" value="XM_007532368.3"/>
</dbReference>
<dbReference type="GO" id="GO:0032991">
    <property type="term" value="C:protein-containing complex"/>
    <property type="evidence" value="ECO:0007669"/>
    <property type="project" value="TreeGrafter"/>
</dbReference>
<dbReference type="InParanoid" id="A0A1S3ABI2"/>
<gene>
    <name evidence="4" type="primary">SLC51B</name>
</gene>
<feature type="region of interest" description="Disordered" evidence="1">
    <location>
        <begin position="62"/>
        <end position="86"/>
    </location>
</feature>
<accession>A0A1S3ABI2</accession>
<dbReference type="STRING" id="9365.ENSEEUP00000013632"/>
<proteinExistence type="predicted"/>